<proteinExistence type="predicted"/>
<organism evidence="2 3">
    <name type="scientific">Fodinibius roseus</name>
    <dbReference type="NCBI Taxonomy" id="1194090"/>
    <lineage>
        <taxon>Bacteria</taxon>
        <taxon>Pseudomonadati</taxon>
        <taxon>Balneolota</taxon>
        <taxon>Balneolia</taxon>
        <taxon>Balneolales</taxon>
        <taxon>Balneolaceae</taxon>
        <taxon>Fodinibius</taxon>
    </lineage>
</organism>
<dbReference type="Proteomes" id="UP000184041">
    <property type="component" value="Unassembled WGS sequence"/>
</dbReference>
<feature type="domain" description="Neutral/alkaline non-lysosomal ceramidase N-terminal" evidence="1">
    <location>
        <begin position="31"/>
        <end position="254"/>
    </location>
</feature>
<dbReference type="Pfam" id="PF04734">
    <property type="entry name" value="Ceramidase_alk"/>
    <property type="match status" value="1"/>
</dbReference>
<accession>A0A1M5L7S3</accession>
<dbReference type="EMBL" id="FQUS01000038">
    <property type="protein sequence ID" value="SHG60453.1"/>
    <property type="molecule type" value="Genomic_DNA"/>
</dbReference>
<dbReference type="STRING" id="1194090.SAMN05443144_1385"/>
<dbReference type="OrthoDB" id="2579961at2"/>
<keyword evidence="3" id="KW-1185">Reference proteome</keyword>
<sequence>MRKIVLLSTVIIFLGLEGFAMDRSQEEPGWKAGVAKVNITPERSMWMAGYGNRTEPSSGTLHDIWAKALALEDASGNRAVLVTADHLGWPKGISDEIRSRLQEELNLSKAQVMLNSSHTHTGPVLENALVDIYPMDAQERRKVQEYSEELVEMTVQLVREAYEDLSPAEIYSGSGVARFQVNRRNNDASTLYRQHDLNGPNDYAVPVMKVTSPEGDLRALTFGYACHPTVLGMNEWSGDYPGFAQIELEKDHPGAVAMFFQGGGADQNPLPRRTVPLARQYGRTLAAAVDRVLEEGDMQPLEPSLSTAYTEVELDLNAPPSVEELARHAQTESGYQKRWAERLLEKAERGESFRKNYPFPLQVWQLGDQNIFALGGELLVEYSIQLKEIFGYDSIVMGYTNDVMAYIPTAEVLHEGGYEGASSQAVYGMPAKWSYDIETRILSHMVRLAETIGVEPPGNKLIE</sequence>
<reference evidence="2 3" key="1">
    <citation type="submission" date="2016-11" db="EMBL/GenBank/DDBJ databases">
        <authorList>
            <person name="Jaros S."/>
            <person name="Januszkiewicz K."/>
            <person name="Wedrychowicz H."/>
        </authorList>
    </citation>
    <scope>NUCLEOTIDE SEQUENCE [LARGE SCALE GENOMIC DNA]</scope>
    <source>
        <strain evidence="2 3">DSM 21986</strain>
    </source>
</reference>
<dbReference type="AlphaFoldDB" id="A0A1M5L7S3"/>
<name>A0A1M5L7S3_9BACT</name>
<protein>
    <submittedName>
        <fullName evidence="2">Neutral/alkaline non-lysosomal ceramidase, N-terminal</fullName>
    </submittedName>
</protein>
<evidence type="ECO:0000313" key="3">
    <source>
        <dbReference type="Proteomes" id="UP000184041"/>
    </source>
</evidence>
<dbReference type="InterPro" id="IPR031329">
    <property type="entry name" value="NEUT/ALK_ceramidase_N"/>
</dbReference>
<gene>
    <name evidence="2" type="ORF">SAMN05443144_1385</name>
</gene>
<evidence type="ECO:0000313" key="2">
    <source>
        <dbReference type="EMBL" id="SHG60453.1"/>
    </source>
</evidence>
<evidence type="ECO:0000259" key="1">
    <source>
        <dbReference type="Pfam" id="PF04734"/>
    </source>
</evidence>